<comment type="caution">
    <text evidence="2">The sequence shown here is derived from an EMBL/GenBank/DDBJ whole genome shotgun (WGS) entry which is preliminary data.</text>
</comment>
<feature type="chain" id="PRO_5019485179" evidence="1">
    <location>
        <begin position="17"/>
        <end position="175"/>
    </location>
</feature>
<evidence type="ECO:0000313" key="3">
    <source>
        <dbReference type="Proteomes" id="UP000274822"/>
    </source>
</evidence>
<name>A0A433QGZ1_9FUNG</name>
<keyword evidence="3" id="KW-1185">Reference proteome</keyword>
<evidence type="ECO:0000313" key="2">
    <source>
        <dbReference type="EMBL" id="RUS29067.1"/>
    </source>
</evidence>
<proteinExistence type="predicted"/>
<organism evidence="2 3">
    <name type="scientific">Jimgerdemannia flammicorona</name>
    <dbReference type="NCBI Taxonomy" id="994334"/>
    <lineage>
        <taxon>Eukaryota</taxon>
        <taxon>Fungi</taxon>
        <taxon>Fungi incertae sedis</taxon>
        <taxon>Mucoromycota</taxon>
        <taxon>Mucoromycotina</taxon>
        <taxon>Endogonomycetes</taxon>
        <taxon>Endogonales</taxon>
        <taxon>Endogonaceae</taxon>
        <taxon>Jimgerdemannia</taxon>
    </lineage>
</organism>
<feature type="non-terminal residue" evidence="2">
    <location>
        <position position="1"/>
    </location>
</feature>
<feature type="signal peptide" evidence="1">
    <location>
        <begin position="1"/>
        <end position="16"/>
    </location>
</feature>
<reference evidence="2 3" key="1">
    <citation type="journal article" date="2018" name="New Phytol.">
        <title>Phylogenomics of Endogonaceae and evolution of mycorrhizas within Mucoromycota.</title>
        <authorList>
            <person name="Chang Y."/>
            <person name="Desiro A."/>
            <person name="Na H."/>
            <person name="Sandor L."/>
            <person name="Lipzen A."/>
            <person name="Clum A."/>
            <person name="Barry K."/>
            <person name="Grigoriev I.V."/>
            <person name="Martin F.M."/>
            <person name="Stajich J.E."/>
            <person name="Smith M.E."/>
            <person name="Bonito G."/>
            <person name="Spatafora J.W."/>
        </authorList>
    </citation>
    <scope>NUCLEOTIDE SEQUENCE [LARGE SCALE GENOMIC DNA]</scope>
    <source>
        <strain evidence="2 3">AD002</strain>
    </source>
</reference>
<dbReference type="Proteomes" id="UP000274822">
    <property type="component" value="Unassembled WGS sequence"/>
</dbReference>
<protein>
    <submittedName>
        <fullName evidence="2">Uncharacterized protein</fullName>
    </submittedName>
</protein>
<dbReference type="EMBL" id="RBNJ01005685">
    <property type="protein sequence ID" value="RUS29067.1"/>
    <property type="molecule type" value="Genomic_DNA"/>
</dbReference>
<sequence>ILPYFLLAVLLGGNLAKLVPLVGDTAEELAKFGATAGDAALQAAIEAPNLWYQNLIDQKERDLCAGAKGFLETVERQSTDSEKQLSDYRFPVAARSSGKGNVLWNVQLSADDFQILVNAAPTVQILVFHNCTVPYDYTKLFNAKLQTRLRELDLSVFYSALASTRLHLVTFSVNR</sequence>
<evidence type="ECO:0000256" key="1">
    <source>
        <dbReference type="SAM" id="SignalP"/>
    </source>
</evidence>
<gene>
    <name evidence="2" type="ORF">BC938DRAFT_481104</name>
</gene>
<dbReference type="AlphaFoldDB" id="A0A433QGZ1"/>
<keyword evidence="1" id="KW-0732">Signal</keyword>
<accession>A0A433QGZ1</accession>